<name>A0AAW2KKV6_SESRA</name>
<dbReference type="AlphaFoldDB" id="A0AAW2KKV6"/>
<feature type="region of interest" description="Disordered" evidence="1">
    <location>
        <begin position="1"/>
        <end position="46"/>
    </location>
</feature>
<protein>
    <submittedName>
        <fullName evidence="2">Uncharacterized protein</fullName>
    </submittedName>
</protein>
<dbReference type="EMBL" id="JACGWJ010000028">
    <property type="protein sequence ID" value="KAL0306954.1"/>
    <property type="molecule type" value="Genomic_DNA"/>
</dbReference>
<evidence type="ECO:0000313" key="2">
    <source>
        <dbReference type="EMBL" id="KAL0306954.1"/>
    </source>
</evidence>
<sequence length="115" mass="12830">MSSDSRSLQFVGESVGEGEDAFEVTSRGLGPNPTAPESGRRRSLRQAAHRFLHESLGEDEDEWEEGSFQDGEVLRTEERRAPPGTGGRCPSRSDWVLCYGGIRYSFGFHDFYPCP</sequence>
<reference evidence="2" key="2">
    <citation type="journal article" date="2024" name="Plant">
        <title>Genomic evolution and insights into agronomic trait innovations of Sesamum species.</title>
        <authorList>
            <person name="Miao H."/>
            <person name="Wang L."/>
            <person name="Qu L."/>
            <person name="Liu H."/>
            <person name="Sun Y."/>
            <person name="Le M."/>
            <person name="Wang Q."/>
            <person name="Wei S."/>
            <person name="Zheng Y."/>
            <person name="Lin W."/>
            <person name="Duan Y."/>
            <person name="Cao H."/>
            <person name="Xiong S."/>
            <person name="Wang X."/>
            <person name="Wei L."/>
            <person name="Li C."/>
            <person name="Ma Q."/>
            <person name="Ju M."/>
            <person name="Zhao R."/>
            <person name="Li G."/>
            <person name="Mu C."/>
            <person name="Tian Q."/>
            <person name="Mei H."/>
            <person name="Zhang T."/>
            <person name="Gao T."/>
            <person name="Zhang H."/>
        </authorList>
    </citation>
    <scope>NUCLEOTIDE SEQUENCE</scope>
    <source>
        <strain evidence="2">G02</strain>
    </source>
</reference>
<comment type="caution">
    <text evidence="2">The sequence shown here is derived from an EMBL/GenBank/DDBJ whole genome shotgun (WGS) entry which is preliminary data.</text>
</comment>
<evidence type="ECO:0000256" key="1">
    <source>
        <dbReference type="SAM" id="MobiDB-lite"/>
    </source>
</evidence>
<reference evidence="2" key="1">
    <citation type="submission" date="2020-06" db="EMBL/GenBank/DDBJ databases">
        <authorList>
            <person name="Li T."/>
            <person name="Hu X."/>
            <person name="Zhang T."/>
            <person name="Song X."/>
            <person name="Zhang H."/>
            <person name="Dai N."/>
            <person name="Sheng W."/>
            <person name="Hou X."/>
            <person name="Wei L."/>
        </authorList>
    </citation>
    <scope>NUCLEOTIDE SEQUENCE</scope>
    <source>
        <strain evidence="2">G02</strain>
        <tissue evidence="2">Leaf</tissue>
    </source>
</reference>
<proteinExistence type="predicted"/>
<accession>A0AAW2KKV6</accession>
<gene>
    <name evidence="2" type="ORF">Sradi_6112700</name>
</gene>
<organism evidence="2">
    <name type="scientific">Sesamum radiatum</name>
    <name type="common">Black benniseed</name>
    <dbReference type="NCBI Taxonomy" id="300843"/>
    <lineage>
        <taxon>Eukaryota</taxon>
        <taxon>Viridiplantae</taxon>
        <taxon>Streptophyta</taxon>
        <taxon>Embryophyta</taxon>
        <taxon>Tracheophyta</taxon>
        <taxon>Spermatophyta</taxon>
        <taxon>Magnoliopsida</taxon>
        <taxon>eudicotyledons</taxon>
        <taxon>Gunneridae</taxon>
        <taxon>Pentapetalae</taxon>
        <taxon>asterids</taxon>
        <taxon>lamiids</taxon>
        <taxon>Lamiales</taxon>
        <taxon>Pedaliaceae</taxon>
        <taxon>Sesamum</taxon>
    </lineage>
</organism>